<accession>A0A8S1X8E6</accession>
<dbReference type="Proteomes" id="UP000683925">
    <property type="component" value="Unassembled WGS sequence"/>
</dbReference>
<dbReference type="EMBL" id="CAJJDP010000112">
    <property type="protein sequence ID" value="CAD8196786.1"/>
    <property type="molecule type" value="Genomic_DNA"/>
</dbReference>
<proteinExistence type="predicted"/>
<sequence>MLKKILVLQLCNRFCFAKFYQFSKLNHFFEQFEMDKFDSNSQFTATTGNIKFSKILESLDKGKQSLFNSTLNDYLKTQTINFEQLLTLLVALHQTNIFCNKSNKEILLKHINSNLNTINIGVLQMISHSLSLGIADQQTLNLYIQHFLKCDLKRFNHIQQFDMIFIISQAVLKFQVNLYNPEFANQWKLLLQLLLPHLETKKDWLVKKFPHLAFIVKGASKDDAQSFFIEDLINLFKAMTNKFNQQADLIYKLDSKDITILLSSVIKIRDKYLTQELNILIDNLIKYLMRYDFSKFNDSSLQSIALSLTHLPTYQSQFQELLIDQIDQRKQKGKFNTKQHLSIIFELIIKWRNKVSNQKLVNVIQSLSVIEQSDYDLAHYFQILTTLPLEQIIGLLKQIEFDLIQRNEKIALDQNYRKDSISVERMQKSLLKIEGYVKQQNAPSFNMQLIQKIQNLLK</sequence>
<evidence type="ECO:0000313" key="2">
    <source>
        <dbReference type="Proteomes" id="UP000683925"/>
    </source>
</evidence>
<dbReference type="OMA" id="DMIFIIS"/>
<protein>
    <submittedName>
        <fullName evidence="1">Uncharacterized protein</fullName>
    </submittedName>
</protein>
<keyword evidence="2" id="KW-1185">Reference proteome</keyword>
<comment type="caution">
    <text evidence="1">The sequence shown here is derived from an EMBL/GenBank/DDBJ whole genome shotgun (WGS) entry which is preliminary data.</text>
</comment>
<dbReference type="OrthoDB" id="301063at2759"/>
<reference evidence="1" key="1">
    <citation type="submission" date="2021-01" db="EMBL/GenBank/DDBJ databases">
        <authorList>
            <consortium name="Genoscope - CEA"/>
            <person name="William W."/>
        </authorList>
    </citation>
    <scope>NUCLEOTIDE SEQUENCE</scope>
</reference>
<organism evidence="1 2">
    <name type="scientific">Paramecium octaurelia</name>
    <dbReference type="NCBI Taxonomy" id="43137"/>
    <lineage>
        <taxon>Eukaryota</taxon>
        <taxon>Sar</taxon>
        <taxon>Alveolata</taxon>
        <taxon>Ciliophora</taxon>
        <taxon>Intramacronucleata</taxon>
        <taxon>Oligohymenophorea</taxon>
        <taxon>Peniculida</taxon>
        <taxon>Parameciidae</taxon>
        <taxon>Paramecium</taxon>
    </lineage>
</organism>
<evidence type="ECO:0000313" key="1">
    <source>
        <dbReference type="EMBL" id="CAD8196786.1"/>
    </source>
</evidence>
<dbReference type="AlphaFoldDB" id="A0A8S1X8E6"/>
<name>A0A8S1X8E6_PAROT</name>
<gene>
    <name evidence="1" type="ORF">POCTA_138.1.T1120180</name>
</gene>